<keyword evidence="15" id="KW-1185">Reference proteome</keyword>
<comment type="catalytic activity">
    <reaction evidence="11">
        <text>5,6-dihydrouridine(16) in tRNA + NADP(+) = uridine(16) in tRNA + NADPH + H(+)</text>
        <dbReference type="Rhea" id="RHEA:53376"/>
        <dbReference type="Rhea" id="RHEA-COMP:13543"/>
        <dbReference type="Rhea" id="RHEA-COMP:13544"/>
        <dbReference type="ChEBI" id="CHEBI:15378"/>
        <dbReference type="ChEBI" id="CHEBI:57783"/>
        <dbReference type="ChEBI" id="CHEBI:58349"/>
        <dbReference type="ChEBI" id="CHEBI:65315"/>
        <dbReference type="ChEBI" id="CHEBI:74443"/>
        <dbReference type="EC" id="1.3.1.88"/>
    </reaction>
    <physiologicalReaction direction="right-to-left" evidence="11">
        <dbReference type="Rhea" id="RHEA:53378"/>
    </physiologicalReaction>
</comment>
<dbReference type="PROSITE" id="PS01136">
    <property type="entry name" value="UPF0034"/>
    <property type="match status" value="1"/>
</dbReference>
<evidence type="ECO:0000313" key="15">
    <source>
        <dbReference type="Proteomes" id="UP000035642"/>
    </source>
</evidence>
<evidence type="ECO:0000256" key="6">
    <source>
        <dbReference type="ARBA" id="ARBA00023002"/>
    </source>
</evidence>
<feature type="domain" description="DUS-like FMN-binding" evidence="14">
    <location>
        <begin position="73"/>
        <end position="315"/>
    </location>
</feature>
<keyword evidence="2" id="KW-0285">Flavoprotein</keyword>
<comment type="catalytic activity">
    <reaction evidence="12">
        <text>5,6-dihydrouridine(16) in tRNA + NAD(+) = uridine(16) in tRNA + NADH + H(+)</text>
        <dbReference type="Rhea" id="RHEA:53380"/>
        <dbReference type="Rhea" id="RHEA-COMP:13543"/>
        <dbReference type="Rhea" id="RHEA-COMP:13544"/>
        <dbReference type="ChEBI" id="CHEBI:15378"/>
        <dbReference type="ChEBI" id="CHEBI:57540"/>
        <dbReference type="ChEBI" id="CHEBI:57945"/>
        <dbReference type="ChEBI" id="CHEBI:65315"/>
        <dbReference type="ChEBI" id="CHEBI:74443"/>
        <dbReference type="EC" id="1.3.1.88"/>
    </reaction>
    <physiologicalReaction direction="right-to-left" evidence="12">
        <dbReference type="Rhea" id="RHEA:53382"/>
    </physiologicalReaction>
</comment>
<keyword evidence="5" id="KW-0521">NADP</keyword>
<evidence type="ECO:0000256" key="12">
    <source>
        <dbReference type="ARBA" id="ARBA00048934"/>
    </source>
</evidence>
<evidence type="ECO:0000256" key="13">
    <source>
        <dbReference type="ARBA" id="ARBA00049467"/>
    </source>
</evidence>
<dbReference type="PANTHER" id="PTHR11082:SF5">
    <property type="entry name" value="TRNA-DIHYDROURIDINE(16_17) SYNTHASE [NAD(P)(+)]-LIKE"/>
    <property type="match status" value="1"/>
</dbReference>
<organism evidence="15 16">
    <name type="scientific">Angiostrongylus cantonensis</name>
    <name type="common">Rat lungworm</name>
    <dbReference type="NCBI Taxonomy" id="6313"/>
    <lineage>
        <taxon>Eukaryota</taxon>
        <taxon>Metazoa</taxon>
        <taxon>Ecdysozoa</taxon>
        <taxon>Nematoda</taxon>
        <taxon>Chromadorea</taxon>
        <taxon>Rhabditida</taxon>
        <taxon>Rhabditina</taxon>
        <taxon>Rhabditomorpha</taxon>
        <taxon>Strongyloidea</taxon>
        <taxon>Metastrongylidae</taxon>
        <taxon>Angiostrongylus</taxon>
    </lineage>
</organism>
<evidence type="ECO:0000256" key="5">
    <source>
        <dbReference type="ARBA" id="ARBA00022857"/>
    </source>
</evidence>
<keyword evidence="4" id="KW-0819">tRNA processing</keyword>
<keyword evidence="6" id="KW-0560">Oxidoreductase</keyword>
<keyword evidence="3" id="KW-0288">FMN</keyword>
<evidence type="ECO:0000256" key="3">
    <source>
        <dbReference type="ARBA" id="ARBA00022643"/>
    </source>
</evidence>
<evidence type="ECO:0000256" key="9">
    <source>
        <dbReference type="ARBA" id="ARBA00038890"/>
    </source>
</evidence>
<dbReference type="PANTHER" id="PTHR11082">
    <property type="entry name" value="TRNA-DIHYDROURIDINE SYNTHASE"/>
    <property type="match status" value="1"/>
</dbReference>
<dbReference type="AlphaFoldDB" id="A0A0K0D982"/>
<evidence type="ECO:0000256" key="7">
    <source>
        <dbReference type="ARBA" id="ARBA00023027"/>
    </source>
</evidence>
<dbReference type="Proteomes" id="UP000035642">
    <property type="component" value="Unassembled WGS sequence"/>
</dbReference>
<dbReference type="SUPFAM" id="SSF51395">
    <property type="entry name" value="FMN-linked oxidoreductases"/>
    <property type="match status" value="1"/>
</dbReference>
<protein>
    <recommendedName>
        <fullName evidence="9">tRNA-dihydrouridine(16/17) synthase [NAD(P)(+)]</fullName>
        <ecNumber evidence="9">1.3.1.88</ecNumber>
    </recommendedName>
</protein>
<dbReference type="CDD" id="cd02801">
    <property type="entry name" value="DUS_like_FMN"/>
    <property type="match status" value="1"/>
</dbReference>
<dbReference type="GO" id="GO:0050660">
    <property type="term" value="F:flavin adenine dinucleotide binding"/>
    <property type="evidence" value="ECO:0007669"/>
    <property type="project" value="InterPro"/>
</dbReference>
<accession>A0A0K0D982</accession>
<reference evidence="16" key="2">
    <citation type="submission" date="2017-02" db="UniProtKB">
        <authorList>
            <consortium name="WormBaseParasite"/>
        </authorList>
    </citation>
    <scope>IDENTIFICATION</scope>
</reference>
<keyword evidence="7" id="KW-0520">NAD</keyword>
<dbReference type="GO" id="GO:0017150">
    <property type="term" value="F:tRNA dihydrouridine synthase activity"/>
    <property type="evidence" value="ECO:0007669"/>
    <property type="project" value="InterPro"/>
</dbReference>
<proteinExistence type="inferred from homology"/>
<evidence type="ECO:0000313" key="16">
    <source>
        <dbReference type="WBParaSite" id="ACAC_0000665901-mRNA-1"/>
    </source>
</evidence>
<reference evidence="15" key="1">
    <citation type="submission" date="2012-09" db="EMBL/GenBank/DDBJ databases">
        <authorList>
            <person name="Martin A.A."/>
        </authorList>
    </citation>
    <scope>NUCLEOTIDE SEQUENCE</scope>
</reference>
<dbReference type="InterPro" id="IPR018517">
    <property type="entry name" value="tRNA_hU_synthase_CS"/>
</dbReference>
<evidence type="ECO:0000256" key="8">
    <source>
        <dbReference type="ARBA" id="ARBA00038313"/>
    </source>
</evidence>
<dbReference type="InterPro" id="IPR035587">
    <property type="entry name" value="DUS-like_FMN-bd"/>
</dbReference>
<dbReference type="Gene3D" id="3.20.20.70">
    <property type="entry name" value="Aldolase class I"/>
    <property type="match status" value="1"/>
</dbReference>
<name>A0A0K0D982_ANGCA</name>
<evidence type="ECO:0000256" key="11">
    <source>
        <dbReference type="ARBA" id="ARBA00047652"/>
    </source>
</evidence>
<comment type="catalytic activity">
    <reaction evidence="13">
        <text>5,6-dihydrouridine(17) in tRNA + NADP(+) = uridine(17) in tRNA + NADPH + H(+)</text>
        <dbReference type="Rhea" id="RHEA:53368"/>
        <dbReference type="Rhea" id="RHEA-COMP:13541"/>
        <dbReference type="Rhea" id="RHEA-COMP:13542"/>
        <dbReference type="ChEBI" id="CHEBI:15378"/>
        <dbReference type="ChEBI" id="CHEBI:57783"/>
        <dbReference type="ChEBI" id="CHEBI:58349"/>
        <dbReference type="ChEBI" id="CHEBI:65315"/>
        <dbReference type="ChEBI" id="CHEBI:74443"/>
        <dbReference type="EC" id="1.3.1.88"/>
    </reaction>
    <physiologicalReaction direction="right-to-left" evidence="13">
        <dbReference type="Rhea" id="RHEA:53370"/>
    </physiologicalReaction>
</comment>
<dbReference type="WBParaSite" id="ACAC_0000665901-mRNA-1">
    <property type="protein sequence ID" value="ACAC_0000665901-mRNA-1"/>
    <property type="gene ID" value="ACAC_0000665901"/>
</dbReference>
<dbReference type="InterPro" id="IPR013785">
    <property type="entry name" value="Aldolase_TIM"/>
</dbReference>
<sequence>MIQKNIEQLVVEKCVDEAEERGLPEQHGLFEVFRIPKKITLGPLTRNSADQVIAVKRSFWRNYIDGRKNVNVVAPMVDQSELAFRMLMRAHGAHITMTPMIHAHLFVYDNTYRTNSLTLCKADRPLIIQFCANNPDTFLTACRLVEGVCDGVDLNLGCPQMVAKKGRYGAYLQDEVDLVCSMVSAVRDFCLLPVSCKIRIRDCRKQTVDYARRLVDAGATMLTVHGRTREMKGADTGLADWSRIRDVVEAVDVPVIANGNIQMPGDVERCIAETKAAAVMSAEGILHNPLLFVNKNEESWLVAKEYLEFARKYQAGTSSVRAHIFRICHHSLLEYSDLRLRVSTEHRLEDYESIVEEIRIRTRLAADTEEAREQMEFTKDLFERIRSGEKQMDPIVLSKTPHWICKPYFRKTEGTPPENLRYYFSLFLQARKRERRKLNGQRTTISKRARFPPCSRCSQPASQGCAHLFCKKCCRWTCKQKGWDCKVVRTPTHLLFASFPRIRLRPTNFG</sequence>
<evidence type="ECO:0000256" key="1">
    <source>
        <dbReference type="ARBA" id="ARBA00001917"/>
    </source>
</evidence>
<comment type="catalytic activity">
    <reaction evidence="10">
        <text>5,6-dihydrouridine(17) in tRNA + NAD(+) = uridine(17) in tRNA + NADH + H(+)</text>
        <dbReference type="Rhea" id="RHEA:53372"/>
        <dbReference type="Rhea" id="RHEA-COMP:13541"/>
        <dbReference type="Rhea" id="RHEA-COMP:13542"/>
        <dbReference type="ChEBI" id="CHEBI:15378"/>
        <dbReference type="ChEBI" id="CHEBI:57540"/>
        <dbReference type="ChEBI" id="CHEBI:57945"/>
        <dbReference type="ChEBI" id="CHEBI:65315"/>
        <dbReference type="ChEBI" id="CHEBI:74443"/>
        <dbReference type="EC" id="1.3.1.88"/>
    </reaction>
    <physiologicalReaction direction="right-to-left" evidence="10">
        <dbReference type="Rhea" id="RHEA:53374"/>
    </physiologicalReaction>
</comment>
<evidence type="ECO:0000256" key="10">
    <source>
        <dbReference type="ARBA" id="ARBA00047287"/>
    </source>
</evidence>
<comment type="cofactor">
    <cofactor evidence="1">
        <name>FMN</name>
        <dbReference type="ChEBI" id="CHEBI:58210"/>
    </cofactor>
</comment>
<dbReference type="EC" id="1.3.1.88" evidence="9"/>
<evidence type="ECO:0000259" key="14">
    <source>
        <dbReference type="Pfam" id="PF01207"/>
    </source>
</evidence>
<dbReference type="STRING" id="6313.A0A0K0D982"/>
<comment type="similarity">
    <text evidence="8">Belongs to the Dus family. Dus1 subfamily.</text>
</comment>
<evidence type="ECO:0000256" key="2">
    <source>
        <dbReference type="ARBA" id="ARBA00022630"/>
    </source>
</evidence>
<evidence type="ECO:0000256" key="4">
    <source>
        <dbReference type="ARBA" id="ARBA00022694"/>
    </source>
</evidence>
<dbReference type="Pfam" id="PF01207">
    <property type="entry name" value="Dus"/>
    <property type="match status" value="1"/>
</dbReference>